<keyword evidence="3" id="KW-0472">Membrane</keyword>
<protein>
    <recommendedName>
        <fullName evidence="4">Myotubularin phosphatase domain-containing protein</fullName>
    </recommendedName>
</protein>
<evidence type="ECO:0000256" key="3">
    <source>
        <dbReference type="SAM" id="Phobius"/>
    </source>
</evidence>
<dbReference type="PANTHER" id="PTHR13524:SF2">
    <property type="entry name" value="MYOTUBULARIN-RELATED PROTEIN 14"/>
    <property type="match status" value="1"/>
</dbReference>
<comment type="caution">
    <text evidence="5">The sequence shown here is derived from an EMBL/GenBank/DDBJ whole genome shotgun (WGS) entry which is preliminary data.</text>
</comment>
<dbReference type="EMBL" id="WNWW01000191">
    <property type="protein sequence ID" value="KAF3428916.1"/>
    <property type="molecule type" value="Genomic_DNA"/>
</dbReference>
<dbReference type="PROSITE" id="PS00383">
    <property type="entry name" value="TYR_PHOSPHATASE_1"/>
    <property type="match status" value="1"/>
</dbReference>
<dbReference type="SUPFAM" id="SSF52799">
    <property type="entry name" value="(Phosphotyrosine protein) phosphatases II"/>
    <property type="match status" value="1"/>
</dbReference>
<feature type="compositionally biased region" description="Polar residues" evidence="2">
    <location>
        <begin position="453"/>
        <end position="466"/>
    </location>
</feature>
<dbReference type="InterPro" id="IPR010569">
    <property type="entry name" value="Myotubularin-like_Pase_dom"/>
</dbReference>
<keyword evidence="3" id="KW-0812">Transmembrane</keyword>
<organism evidence="5 6">
    <name type="scientific">Frieseomelitta varia</name>
    <dbReference type="NCBI Taxonomy" id="561572"/>
    <lineage>
        <taxon>Eukaryota</taxon>
        <taxon>Metazoa</taxon>
        <taxon>Ecdysozoa</taxon>
        <taxon>Arthropoda</taxon>
        <taxon>Hexapoda</taxon>
        <taxon>Insecta</taxon>
        <taxon>Pterygota</taxon>
        <taxon>Neoptera</taxon>
        <taxon>Endopterygota</taxon>
        <taxon>Hymenoptera</taxon>
        <taxon>Apocrita</taxon>
        <taxon>Aculeata</taxon>
        <taxon>Apoidea</taxon>
        <taxon>Anthophila</taxon>
        <taxon>Apidae</taxon>
        <taxon>Frieseomelitta</taxon>
    </lineage>
</organism>
<evidence type="ECO:0000313" key="6">
    <source>
        <dbReference type="Proteomes" id="UP000655588"/>
    </source>
</evidence>
<reference evidence="5" key="1">
    <citation type="submission" date="2019-11" db="EMBL/GenBank/DDBJ databases">
        <title>The nuclear and mitochondrial genomes of Frieseomelitta varia - a highly eusocial stingless bee (Meliponini) with a permanently sterile worker caste.</title>
        <authorList>
            <person name="Freitas F.C.P."/>
            <person name="Lourenco A.P."/>
            <person name="Nunes F.M.F."/>
            <person name="Paschoal A.R."/>
            <person name="Abreu F.C.P."/>
            <person name="Barbin F.O."/>
            <person name="Bataglia L."/>
            <person name="Cardoso-Junior C.A.M."/>
            <person name="Cervoni M.S."/>
            <person name="Silva S.R."/>
            <person name="Dalarmi F."/>
            <person name="Del Lama M.A."/>
            <person name="Depintor T.S."/>
            <person name="Ferreira K.M."/>
            <person name="Goria P.S."/>
            <person name="Jaskot M.C."/>
            <person name="Lago D.C."/>
            <person name="Luna-Lucena D."/>
            <person name="Moda L.M."/>
            <person name="Nascimento L."/>
            <person name="Pedrino M."/>
            <person name="Rabico F.O."/>
            <person name="Sanches F.C."/>
            <person name="Santos D.E."/>
            <person name="Santos C.G."/>
            <person name="Vieira J."/>
            <person name="Lopes T.F."/>
            <person name="Barchuk A.R."/>
            <person name="Hartfelder K."/>
            <person name="Simoes Z.L.P."/>
            <person name="Bitondi M.M.G."/>
            <person name="Pinheiro D.G."/>
        </authorList>
    </citation>
    <scope>NUCLEOTIDE SEQUENCE</scope>
    <source>
        <strain evidence="5">USP_RPSP 00005682</strain>
        <tissue evidence="5">Whole individual</tissue>
    </source>
</reference>
<dbReference type="Gene3D" id="3.90.190.10">
    <property type="entry name" value="Protein tyrosine phosphatase superfamily"/>
    <property type="match status" value="1"/>
</dbReference>
<feature type="domain" description="Myotubularin phosphatase" evidence="4">
    <location>
        <begin position="329"/>
        <end position="404"/>
    </location>
</feature>
<evidence type="ECO:0000259" key="4">
    <source>
        <dbReference type="Pfam" id="PF06602"/>
    </source>
</evidence>
<feature type="region of interest" description="Disordered" evidence="2">
    <location>
        <begin position="448"/>
        <end position="486"/>
    </location>
</feature>
<keyword evidence="6" id="KW-1185">Reference proteome</keyword>
<dbReference type="InterPro" id="IPR029021">
    <property type="entry name" value="Prot-tyrosine_phosphatase-like"/>
</dbReference>
<feature type="region of interest" description="Disordered" evidence="2">
    <location>
        <begin position="176"/>
        <end position="199"/>
    </location>
</feature>
<keyword evidence="3" id="KW-1133">Transmembrane helix</keyword>
<proteinExistence type="inferred from homology"/>
<dbReference type="AlphaFoldDB" id="A0A833SB12"/>
<dbReference type="Proteomes" id="UP000655588">
    <property type="component" value="Unassembled WGS sequence"/>
</dbReference>
<dbReference type="GO" id="GO:0004438">
    <property type="term" value="F:phosphatidylinositol-3-phosphate phosphatase activity"/>
    <property type="evidence" value="ECO:0007669"/>
    <property type="project" value="InterPro"/>
</dbReference>
<comment type="similarity">
    <text evidence="1">Belongs to the protein-tyrosine phosphatase family. Non-receptor class myotubularin subfamily.</text>
</comment>
<name>A0A833SB12_9HYME</name>
<dbReference type="Pfam" id="PF06602">
    <property type="entry name" value="Myotub-related"/>
    <property type="match status" value="1"/>
</dbReference>
<dbReference type="InterPro" id="IPR039802">
    <property type="entry name" value="MTMR14"/>
</dbReference>
<dbReference type="InterPro" id="IPR016130">
    <property type="entry name" value="Tyr_Pase_AS"/>
</dbReference>
<feature type="compositionally biased region" description="Polar residues" evidence="2">
    <location>
        <begin position="477"/>
        <end position="486"/>
    </location>
</feature>
<sequence length="543" mass="63312">MDTTVCEIISPEPAQIMISELKELIIYFSKHTYRATVADNVSQDIIQKCLSLIDVDYKYSIIYNNTGDICSHYPTHLIILEEEKIDKYRDAEVIDVPLSLSCTEDVTDKFANINKLKDLIKKANAARCRSRFPLPVIMYKGRHICRSATLSGGAEIYTKRGLDYFLSTSEDISEQVDETEEKVDETKQEIDETELSESSSQPSQWNLFDKVRNKDIKLLKTFNVGIIIDFMVEKKKVKYGFHVSSSEKVDKFGRYSDFSIISLPYPGCEFFKGFRENDYVGDNLIFDWSQAWVDAEINVPEDRISSQLQIDWDQYQQWDILVLTQNYLKLILRYLSQSSNGMLIHCISGWDRTPLFISLLRLSLWADNVIHKSLNPYQMLYYTIAYDWMLFGHDLQDRLSKGEEIFFFCFYFLKYICDEDFSIKQDFYQCDSKSDDDEIKHPIFDMEPVTEDPSISASGSDSNKNSRASRDSKDSQNKYSSADIISTNSPPKTEEFGDRYIYFLIIYNTFVMKTLASILALSMIWSSKPYFLWNWRQRTKVLF</sequence>
<evidence type="ECO:0000256" key="1">
    <source>
        <dbReference type="ARBA" id="ARBA00007471"/>
    </source>
</evidence>
<evidence type="ECO:0000256" key="2">
    <source>
        <dbReference type="SAM" id="MobiDB-lite"/>
    </source>
</evidence>
<evidence type="ECO:0000313" key="5">
    <source>
        <dbReference type="EMBL" id="KAF3428916.1"/>
    </source>
</evidence>
<accession>A0A833SB12</accession>
<dbReference type="PANTHER" id="PTHR13524">
    <property type="entry name" value="MYOTUBULARIN-RELATED"/>
    <property type="match status" value="1"/>
</dbReference>
<feature type="transmembrane region" description="Helical" evidence="3">
    <location>
        <begin position="500"/>
        <end position="526"/>
    </location>
</feature>
<gene>
    <name evidence="5" type="ORF">E2986_02927</name>
</gene>